<reference evidence="6 7" key="1">
    <citation type="submission" date="2018-04" db="EMBL/GenBank/DDBJ databases">
        <authorList>
            <person name="Vogel A."/>
        </authorList>
    </citation>
    <scope>NUCLEOTIDE SEQUENCE [LARGE SCALE GENOMIC DNA]</scope>
</reference>
<comment type="similarity">
    <text evidence="1">Belongs to the tubulin family.</text>
</comment>
<dbReference type="PRINTS" id="PR01163">
    <property type="entry name" value="BETATUBULIN"/>
</dbReference>
<protein>
    <recommendedName>
        <fullName evidence="5">Tubulin/FtsZ GTPase domain-containing protein</fullName>
    </recommendedName>
</protein>
<dbReference type="GO" id="GO:0007017">
    <property type="term" value="P:microtubule-based process"/>
    <property type="evidence" value="ECO:0007669"/>
    <property type="project" value="InterPro"/>
</dbReference>
<evidence type="ECO:0000256" key="2">
    <source>
        <dbReference type="ARBA" id="ARBA00022701"/>
    </source>
</evidence>
<dbReference type="Gene3D" id="3.40.50.1440">
    <property type="entry name" value="Tubulin/FtsZ, GTPase domain"/>
    <property type="match status" value="1"/>
</dbReference>
<evidence type="ECO:0000313" key="7">
    <source>
        <dbReference type="Proteomes" id="UP000595140"/>
    </source>
</evidence>
<dbReference type="Proteomes" id="UP000595140">
    <property type="component" value="Unassembled WGS sequence"/>
</dbReference>
<feature type="non-terminal residue" evidence="6">
    <location>
        <position position="64"/>
    </location>
</feature>
<evidence type="ECO:0000259" key="5">
    <source>
        <dbReference type="Pfam" id="PF00091"/>
    </source>
</evidence>
<proteinExistence type="inferred from homology"/>
<dbReference type="PRINTS" id="PR01161">
    <property type="entry name" value="TUBULIN"/>
</dbReference>
<evidence type="ECO:0000313" key="6">
    <source>
        <dbReference type="EMBL" id="VFQ70541.1"/>
    </source>
</evidence>
<dbReference type="GO" id="GO:0005525">
    <property type="term" value="F:GTP binding"/>
    <property type="evidence" value="ECO:0007669"/>
    <property type="project" value="UniProtKB-KW"/>
</dbReference>
<evidence type="ECO:0000256" key="1">
    <source>
        <dbReference type="ARBA" id="ARBA00009636"/>
    </source>
</evidence>
<dbReference type="SUPFAM" id="SSF52490">
    <property type="entry name" value="Tubulin nucleotide-binding domain-like"/>
    <property type="match status" value="1"/>
</dbReference>
<keyword evidence="3" id="KW-0547">Nucleotide-binding</keyword>
<dbReference type="InterPro" id="IPR003008">
    <property type="entry name" value="Tubulin_FtsZ_GTPase"/>
</dbReference>
<dbReference type="EMBL" id="OOIL02000908">
    <property type="protein sequence ID" value="VFQ70541.1"/>
    <property type="molecule type" value="Genomic_DNA"/>
</dbReference>
<keyword evidence="2" id="KW-0493">Microtubule</keyword>
<organism evidence="6 7">
    <name type="scientific">Cuscuta campestris</name>
    <dbReference type="NCBI Taxonomy" id="132261"/>
    <lineage>
        <taxon>Eukaryota</taxon>
        <taxon>Viridiplantae</taxon>
        <taxon>Streptophyta</taxon>
        <taxon>Embryophyta</taxon>
        <taxon>Tracheophyta</taxon>
        <taxon>Spermatophyta</taxon>
        <taxon>Magnoliopsida</taxon>
        <taxon>eudicotyledons</taxon>
        <taxon>Gunneridae</taxon>
        <taxon>Pentapetalae</taxon>
        <taxon>asterids</taxon>
        <taxon>lamiids</taxon>
        <taxon>Solanales</taxon>
        <taxon>Convolvulaceae</taxon>
        <taxon>Cuscuteae</taxon>
        <taxon>Cuscuta</taxon>
        <taxon>Cuscuta subgen. Grammica</taxon>
        <taxon>Cuscuta sect. Cleistogrammica</taxon>
    </lineage>
</organism>
<keyword evidence="4" id="KW-0342">GTP-binding</keyword>
<feature type="non-terminal residue" evidence="6">
    <location>
        <position position="1"/>
    </location>
</feature>
<accession>A0A484L2K1</accession>
<dbReference type="AlphaFoldDB" id="A0A484L2K1"/>
<name>A0A484L2K1_9ASTE</name>
<dbReference type="GO" id="GO:0005200">
    <property type="term" value="F:structural constituent of cytoskeleton"/>
    <property type="evidence" value="ECO:0007669"/>
    <property type="project" value="InterPro"/>
</dbReference>
<gene>
    <name evidence="6" type="ORF">CCAM_LOCUS12317</name>
</gene>
<feature type="domain" description="Tubulin/FtsZ GTPase" evidence="5">
    <location>
        <begin position="15"/>
        <end position="64"/>
    </location>
</feature>
<dbReference type="PANTHER" id="PTHR11588">
    <property type="entry name" value="TUBULIN"/>
    <property type="match status" value="1"/>
</dbReference>
<dbReference type="Pfam" id="PF00091">
    <property type="entry name" value="Tubulin"/>
    <property type="match status" value="1"/>
</dbReference>
<dbReference type="InterPro" id="IPR002453">
    <property type="entry name" value="Beta_tubulin"/>
</dbReference>
<keyword evidence="7" id="KW-1185">Reference proteome</keyword>
<dbReference type="OrthoDB" id="1662883at2759"/>
<dbReference type="InterPro" id="IPR036525">
    <property type="entry name" value="Tubulin/FtsZ_GTPase_sf"/>
</dbReference>
<sequence length="64" mass="6961">SLAPWIPSDPAPTARSFRHDNFVFGKSSGAGNNWAKGHYTEGAELIDSVLDVVRKEAENSDCLQ</sequence>
<dbReference type="InterPro" id="IPR000217">
    <property type="entry name" value="Tubulin"/>
</dbReference>
<evidence type="ECO:0000256" key="3">
    <source>
        <dbReference type="ARBA" id="ARBA00022741"/>
    </source>
</evidence>
<dbReference type="GO" id="GO:0005874">
    <property type="term" value="C:microtubule"/>
    <property type="evidence" value="ECO:0007669"/>
    <property type="project" value="UniProtKB-KW"/>
</dbReference>
<evidence type="ECO:0000256" key="4">
    <source>
        <dbReference type="ARBA" id="ARBA00023134"/>
    </source>
</evidence>
<dbReference type="GO" id="GO:0003924">
    <property type="term" value="F:GTPase activity"/>
    <property type="evidence" value="ECO:0007669"/>
    <property type="project" value="InterPro"/>
</dbReference>